<dbReference type="GO" id="GO:0016740">
    <property type="term" value="F:transferase activity"/>
    <property type="evidence" value="ECO:0007669"/>
    <property type="project" value="UniProtKB-KW"/>
</dbReference>
<proteinExistence type="predicted"/>
<sequence length="124" mass="13990">MWKKSANTVLLVRDGRLVRAMPTSDLDWKTPVGTYHVTDKIRQDAAYDQGHWWTLNHFVVYGPIPGHTAIGFHEDPVRNGNVYIQPLHTIGSDAYHSHGCERLTPADAKAVWAFAKVGTEVRVR</sequence>
<evidence type="ECO:0000313" key="8">
    <source>
        <dbReference type="EMBL" id="CCH78087.1"/>
    </source>
</evidence>
<dbReference type="InterPro" id="IPR038063">
    <property type="entry name" value="Transpep_catalytic_dom"/>
</dbReference>
<protein>
    <recommendedName>
        <fullName evidence="7">L,D-TPase catalytic domain-containing protein</fullName>
    </recommendedName>
</protein>
<feature type="domain" description="L,D-TPase catalytic" evidence="7">
    <location>
        <begin position="1"/>
        <end position="124"/>
    </location>
</feature>
<dbReference type="SUPFAM" id="SSF141523">
    <property type="entry name" value="L,D-transpeptidase catalytic domain-like"/>
    <property type="match status" value="1"/>
</dbReference>
<dbReference type="PROSITE" id="PS52029">
    <property type="entry name" value="LD_TPASE"/>
    <property type="match status" value="1"/>
</dbReference>
<comment type="pathway">
    <text evidence="1 6">Cell wall biogenesis; peptidoglycan biosynthesis.</text>
</comment>
<organism evidence="8 9">
    <name type="scientific">Nostocoides japonicum T1-X7</name>
    <dbReference type="NCBI Taxonomy" id="1194083"/>
    <lineage>
        <taxon>Bacteria</taxon>
        <taxon>Bacillati</taxon>
        <taxon>Actinomycetota</taxon>
        <taxon>Actinomycetes</taxon>
        <taxon>Micrococcales</taxon>
        <taxon>Intrasporangiaceae</taxon>
        <taxon>Nostocoides</taxon>
    </lineage>
</organism>
<evidence type="ECO:0000256" key="5">
    <source>
        <dbReference type="ARBA" id="ARBA00023316"/>
    </source>
</evidence>
<dbReference type="Pfam" id="PF03734">
    <property type="entry name" value="YkuD"/>
    <property type="match status" value="1"/>
</dbReference>
<dbReference type="AlphaFoldDB" id="A0A077LYV7"/>
<keyword evidence="4 6" id="KW-0573">Peptidoglycan synthesis</keyword>
<keyword evidence="9" id="KW-1185">Reference proteome</keyword>
<evidence type="ECO:0000256" key="2">
    <source>
        <dbReference type="ARBA" id="ARBA00022679"/>
    </source>
</evidence>
<dbReference type="GO" id="GO:0009252">
    <property type="term" value="P:peptidoglycan biosynthetic process"/>
    <property type="evidence" value="ECO:0007669"/>
    <property type="project" value="UniProtKB-UniPathway"/>
</dbReference>
<comment type="caution">
    <text evidence="8">The sequence shown here is derived from an EMBL/GenBank/DDBJ whole genome shotgun (WGS) entry which is preliminary data.</text>
</comment>
<accession>A0A077LYV7</accession>
<name>A0A077LYV7_9MICO</name>
<keyword evidence="2" id="KW-0808">Transferase</keyword>
<dbReference type="STRING" id="1194083.BN12_250018"/>
<evidence type="ECO:0000256" key="1">
    <source>
        <dbReference type="ARBA" id="ARBA00004752"/>
    </source>
</evidence>
<evidence type="ECO:0000256" key="6">
    <source>
        <dbReference type="PROSITE-ProRule" id="PRU01373"/>
    </source>
</evidence>
<evidence type="ECO:0000313" key="9">
    <source>
        <dbReference type="Proteomes" id="UP000035721"/>
    </source>
</evidence>
<evidence type="ECO:0000256" key="4">
    <source>
        <dbReference type="ARBA" id="ARBA00022984"/>
    </source>
</evidence>
<dbReference type="UniPathway" id="UPA00219"/>
<dbReference type="GO" id="GO:0008360">
    <property type="term" value="P:regulation of cell shape"/>
    <property type="evidence" value="ECO:0007669"/>
    <property type="project" value="UniProtKB-UniRule"/>
</dbReference>
<dbReference type="EMBL" id="CAJB01000168">
    <property type="protein sequence ID" value="CCH78087.1"/>
    <property type="molecule type" value="Genomic_DNA"/>
</dbReference>
<gene>
    <name evidence="8" type="ORF">BN12_250018</name>
</gene>
<dbReference type="Gene3D" id="2.40.440.10">
    <property type="entry name" value="L,D-transpeptidase catalytic domain-like"/>
    <property type="match status" value="1"/>
</dbReference>
<dbReference type="Proteomes" id="UP000035721">
    <property type="component" value="Unassembled WGS sequence"/>
</dbReference>
<evidence type="ECO:0000256" key="3">
    <source>
        <dbReference type="ARBA" id="ARBA00022960"/>
    </source>
</evidence>
<evidence type="ECO:0000259" key="7">
    <source>
        <dbReference type="PROSITE" id="PS52029"/>
    </source>
</evidence>
<reference evidence="8 9" key="1">
    <citation type="journal article" date="2013" name="ISME J.">
        <title>A metabolic model for members of the genus Tetrasphaera involved in enhanced biological phosphorus removal.</title>
        <authorList>
            <person name="Kristiansen R."/>
            <person name="Nguyen H.T.T."/>
            <person name="Saunders A.M."/>
            <person name="Nielsen J.L."/>
            <person name="Wimmer R."/>
            <person name="Le V.Q."/>
            <person name="McIlroy S.J."/>
            <person name="Petrovski S."/>
            <person name="Seviour R.J."/>
            <person name="Calteau A."/>
            <person name="Nielsen K.L."/>
            <person name="Nielsen P.H."/>
        </authorList>
    </citation>
    <scope>NUCLEOTIDE SEQUENCE [LARGE SCALE GENOMIC DNA]</scope>
    <source>
        <strain evidence="8 9">T1-X7</strain>
    </source>
</reference>
<keyword evidence="3 6" id="KW-0133">Cell shape</keyword>
<feature type="active site" description="Proton donor/acceptor" evidence="6">
    <location>
        <position position="73"/>
    </location>
</feature>
<dbReference type="CDD" id="cd16913">
    <property type="entry name" value="YkuD_like"/>
    <property type="match status" value="1"/>
</dbReference>
<dbReference type="InterPro" id="IPR005490">
    <property type="entry name" value="LD_TPept_cat_dom"/>
</dbReference>
<dbReference type="GO" id="GO:0071555">
    <property type="term" value="P:cell wall organization"/>
    <property type="evidence" value="ECO:0007669"/>
    <property type="project" value="UniProtKB-UniRule"/>
</dbReference>
<keyword evidence="5 6" id="KW-0961">Cell wall biogenesis/degradation</keyword>
<feature type="active site" description="Nucleophile" evidence="6">
    <location>
        <position position="100"/>
    </location>
</feature>